<organism evidence="3 4">
    <name type="scientific">Halomicrobium zhouii</name>
    <dbReference type="NCBI Taxonomy" id="767519"/>
    <lineage>
        <taxon>Archaea</taxon>
        <taxon>Methanobacteriati</taxon>
        <taxon>Methanobacteriota</taxon>
        <taxon>Stenosarchaea group</taxon>
        <taxon>Halobacteria</taxon>
        <taxon>Halobacteriales</taxon>
        <taxon>Haloarculaceae</taxon>
        <taxon>Halomicrobium</taxon>
    </lineage>
</organism>
<dbReference type="InterPro" id="IPR051610">
    <property type="entry name" value="GPI/OXD"/>
</dbReference>
<dbReference type="AlphaFoldDB" id="A0A1I6KZ58"/>
<dbReference type="RefSeq" id="WP_089815750.1">
    <property type="nucleotide sequence ID" value="NZ_FOZK01000002.1"/>
</dbReference>
<gene>
    <name evidence="3" type="ORF">SAMN05216559_1624</name>
</gene>
<evidence type="ECO:0000256" key="1">
    <source>
        <dbReference type="ARBA" id="ARBA00022723"/>
    </source>
</evidence>
<dbReference type="Proteomes" id="UP000199062">
    <property type="component" value="Unassembled WGS sequence"/>
</dbReference>
<dbReference type="PANTHER" id="PTHR35848:SF9">
    <property type="entry name" value="SLL1358 PROTEIN"/>
    <property type="match status" value="1"/>
</dbReference>
<dbReference type="SUPFAM" id="SSF51182">
    <property type="entry name" value="RmlC-like cupins"/>
    <property type="match status" value="1"/>
</dbReference>
<evidence type="ECO:0000313" key="4">
    <source>
        <dbReference type="Proteomes" id="UP000199062"/>
    </source>
</evidence>
<dbReference type="InterPro" id="IPR013096">
    <property type="entry name" value="Cupin_2"/>
</dbReference>
<dbReference type="CDD" id="cd02208">
    <property type="entry name" value="cupin_RmlC-like"/>
    <property type="match status" value="1"/>
</dbReference>
<accession>A0A1I6KZ58</accession>
<dbReference type="OrthoDB" id="192542at2157"/>
<reference evidence="3 4" key="1">
    <citation type="submission" date="2016-10" db="EMBL/GenBank/DDBJ databases">
        <authorList>
            <person name="de Groot N.N."/>
        </authorList>
    </citation>
    <scope>NUCLEOTIDE SEQUENCE [LARGE SCALE GENOMIC DNA]</scope>
    <source>
        <strain evidence="3 4">CGMCC 1.10457</strain>
    </source>
</reference>
<dbReference type="InterPro" id="IPR011051">
    <property type="entry name" value="RmlC_Cupin_sf"/>
</dbReference>
<keyword evidence="1" id="KW-0479">Metal-binding</keyword>
<dbReference type="PANTHER" id="PTHR35848">
    <property type="entry name" value="OXALATE-BINDING PROTEIN"/>
    <property type="match status" value="1"/>
</dbReference>
<evidence type="ECO:0000259" key="2">
    <source>
        <dbReference type="Pfam" id="PF07883"/>
    </source>
</evidence>
<dbReference type="Pfam" id="PF07883">
    <property type="entry name" value="Cupin_2"/>
    <property type="match status" value="1"/>
</dbReference>
<name>A0A1I6KZ58_9EURY</name>
<dbReference type="EMBL" id="FOZK01000002">
    <property type="protein sequence ID" value="SFR96509.1"/>
    <property type="molecule type" value="Genomic_DNA"/>
</dbReference>
<dbReference type="GO" id="GO:0046872">
    <property type="term" value="F:metal ion binding"/>
    <property type="evidence" value="ECO:0007669"/>
    <property type="project" value="UniProtKB-KW"/>
</dbReference>
<feature type="domain" description="Cupin type-2" evidence="2">
    <location>
        <begin position="38"/>
        <end position="103"/>
    </location>
</feature>
<sequence>MGYHVVDPAELDPEPDRPSEMKYVSEAADMDNIGLRTYRVDPGEEIPLSGLHYHDEQEEVFYVVEGTLSVETPDDLYTVEAGQFFVAEPGSAHRAHNADDASEAVRVIGMGAPPVSDGHAYGE</sequence>
<dbReference type="Gene3D" id="2.60.120.10">
    <property type="entry name" value="Jelly Rolls"/>
    <property type="match status" value="1"/>
</dbReference>
<keyword evidence="4" id="KW-1185">Reference proteome</keyword>
<evidence type="ECO:0000313" key="3">
    <source>
        <dbReference type="EMBL" id="SFR96509.1"/>
    </source>
</evidence>
<protein>
    <submittedName>
        <fullName evidence="3">Cupin domain-containing protein</fullName>
    </submittedName>
</protein>
<dbReference type="InterPro" id="IPR014710">
    <property type="entry name" value="RmlC-like_jellyroll"/>
</dbReference>
<proteinExistence type="predicted"/>